<sequence>MSIAIASPSDFLACAELSCAEDFAADVRRVAVLPLGLLPDFAGAPAVALVSGADALAPGAAALAGTVPDIALVVFSGEGGLLLAIGPFSFALVGGRTGSVRRLAHDGAASSPVAKGQRSADDNYPGGYPR</sequence>
<reference evidence="3" key="1">
    <citation type="journal article" date="2019" name="Int. J. Syst. Evol. Microbiol.">
        <title>The Global Catalogue of Microorganisms (GCM) 10K type strain sequencing project: providing services to taxonomists for standard genome sequencing and annotation.</title>
        <authorList>
            <consortium name="The Broad Institute Genomics Platform"/>
            <consortium name="The Broad Institute Genome Sequencing Center for Infectious Disease"/>
            <person name="Wu L."/>
            <person name="Ma J."/>
        </authorList>
    </citation>
    <scope>NUCLEOTIDE SEQUENCE [LARGE SCALE GENOMIC DNA]</scope>
    <source>
        <strain evidence="3">KCTC 42224</strain>
    </source>
</reference>
<feature type="region of interest" description="Disordered" evidence="1">
    <location>
        <begin position="109"/>
        <end position="130"/>
    </location>
</feature>
<dbReference type="Proteomes" id="UP001595683">
    <property type="component" value="Unassembled WGS sequence"/>
</dbReference>
<gene>
    <name evidence="2" type="ORF">ACFOOT_07830</name>
</gene>
<dbReference type="EMBL" id="JBHRYE010000011">
    <property type="protein sequence ID" value="MFC3671330.1"/>
    <property type="molecule type" value="Genomic_DNA"/>
</dbReference>
<protein>
    <submittedName>
        <fullName evidence="2">Uncharacterized protein</fullName>
    </submittedName>
</protein>
<comment type="caution">
    <text evidence="2">The sequence shown here is derived from an EMBL/GenBank/DDBJ whole genome shotgun (WGS) entry which is preliminary data.</text>
</comment>
<name>A0ABV7V1L5_9SPHN</name>
<evidence type="ECO:0000256" key="1">
    <source>
        <dbReference type="SAM" id="MobiDB-lite"/>
    </source>
</evidence>
<evidence type="ECO:0000313" key="3">
    <source>
        <dbReference type="Proteomes" id="UP001595683"/>
    </source>
</evidence>
<accession>A0ABV7V1L5</accession>
<proteinExistence type="predicted"/>
<evidence type="ECO:0000313" key="2">
    <source>
        <dbReference type="EMBL" id="MFC3671330.1"/>
    </source>
</evidence>
<organism evidence="2 3">
    <name type="scientific">Novosphingobium pokkalii</name>
    <dbReference type="NCBI Taxonomy" id="1770194"/>
    <lineage>
        <taxon>Bacteria</taxon>
        <taxon>Pseudomonadati</taxon>
        <taxon>Pseudomonadota</taxon>
        <taxon>Alphaproteobacteria</taxon>
        <taxon>Sphingomonadales</taxon>
        <taxon>Sphingomonadaceae</taxon>
        <taxon>Novosphingobium</taxon>
    </lineage>
</organism>
<dbReference type="RefSeq" id="WP_229815024.1">
    <property type="nucleotide sequence ID" value="NZ_BMZP01000001.1"/>
</dbReference>
<keyword evidence="3" id="KW-1185">Reference proteome</keyword>